<dbReference type="AlphaFoldDB" id="A0ABD2NRR5"/>
<organism evidence="2 3">
    <name type="scientific">Cryptolaemus montrouzieri</name>
    <dbReference type="NCBI Taxonomy" id="559131"/>
    <lineage>
        <taxon>Eukaryota</taxon>
        <taxon>Metazoa</taxon>
        <taxon>Ecdysozoa</taxon>
        <taxon>Arthropoda</taxon>
        <taxon>Hexapoda</taxon>
        <taxon>Insecta</taxon>
        <taxon>Pterygota</taxon>
        <taxon>Neoptera</taxon>
        <taxon>Endopterygota</taxon>
        <taxon>Coleoptera</taxon>
        <taxon>Polyphaga</taxon>
        <taxon>Cucujiformia</taxon>
        <taxon>Coccinelloidea</taxon>
        <taxon>Coccinellidae</taxon>
        <taxon>Scymninae</taxon>
        <taxon>Scymnini</taxon>
        <taxon>Cryptolaemus</taxon>
    </lineage>
</organism>
<accession>A0ABD2NRR5</accession>
<evidence type="ECO:0000256" key="1">
    <source>
        <dbReference type="SAM" id="Coils"/>
    </source>
</evidence>
<keyword evidence="3" id="KW-1185">Reference proteome</keyword>
<proteinExistence type="predicted"/>
<evidence type="ECO:0000313" key="2">
    <source>
        <dbReference type="EMBL" id="KAL3281284.1"/>
    </source>
</evidence>
<reference evidence="2 3" key="1">
    <citation type="journal article" date="2021" name="BMC Biol.">
        <title>Horizontally acquired antibacterial genes associated with adaptive radiation of ladybird beetles.</title>
        <authorList>
            <person name="Li H.S."/>
            <person name="Tang X.F."/>
            <person name="Huang Y.H."/>
            <person name="Xu Z.Y."/>
            <person name="Chen M.L."/>
            <person name="Du X.Y."/>
            <person name="Qiu B.Y."/>
            <person name="Chen P.T."/>
            <person name="Zhang W."/>
            <person name="Slipinski A."/>
            <person name="Escalona H.E."/>
            <person name="Waterhouse R.M."/>
            <person name="Zwick A."/>
            <person name="Pang H."/>
        </authorList>
    </citation>
    <scope>NUCLEOTIDE SEQUENCE [LARGE SCALE GENOMIC DNA]</scope>
    <source>
        <strain evidence="2">SYSU2018</strain>
    </source>
</reference>
<name>A0ABD2NRR5_9CUCU</name>
<dbReference type="EMBL" id="JABFTP020000144">
    <property type="protein sequence ID" value="KAL3281284.1"/>
    <property type="molecule type" value="Genomic_DNA"/>
</dbReference>
<sequence length="111" mass="13024">MPLKTAWRLHPRVLKRKKENQADVAKSLNFYGDKIHELENKLKSIETFDKKLSTVNLEINALKNDNVKIRGEINHLQQLMKLNELDIVRVSESRNENVLEVIESCIIEKKF</sequence>
<comment type="caution">
    <text evidence="2">The sequence shown here is derived from an EMBL/GenBank/DDBJ whole genome shotgun (WGS) entry which is preliminary data.</text>
</comment>
<keyword evidence="1" id="KW-0175">Coiled coil</keyword>
<protein>
    <submittedName>
        <fullName evidence="2">Uncharacterized protein</fullName>
    </submittedName>
</protein>
<gene>
    <name evidence="2" type="ORF">HHI36_004497</name>
</gene>
<feature type="coiled-coil region" evidence="1">
    <location>
        <begin position="45"/>
        <end position="79"/>
    </location>
</feature>
<evidence type="ECO:0000313" key="3">
    <source>
        <dbReference type="Proteomes" id="UP001516400"/>
    </source>
</evidence>
<dbReference type="Proteomes" id="UP001516400">
    <property type="component" value="Unassembled WGS sequence"/>
</dbReference>